<feature type="region of interest" description="Disordered" evidence="1">
    <location>
        <begin position="1"/>
        <end position="22"/>
    </location>
</feature>
<organism evidence="2">
    <name type="scientific">Culex pipiens</name>
    <name type="common">House mosquito</name>
    <dbReference type="NCBI Taxonomy" id="7175"/>
    <lineage>
        <taxon>Eukaryota</taxon>
        <taxon>Metazoa</taxon>
        <taxon>Ecdysozoa</taxon>
        <taxon>Arthropoda</taxon>
        <taxon>Hexapoda</taxon>
        <taxon>Insecta</taxon>
        <taxon>Pterygota</taxon>
        <taxon>Neoptera</taxon>
        <taxon>Endopterygota</taxon>
        <taxon>Diptera</taxon>
        <taxon>Nematocera</taxon>
        <taxon>Culicoidea</taxon>
        <taxon>Culicidae</taxon>
        <taxon>Culicinae</taxon>
        <taxon>Culicini</taxon>
        <taxon>Culex</taxon>
        <taxon>Culex</taxon>
    </lineage>
</organism>
<dbReference type="EMBL" id="HBUE01128081">
    <property type="protein sequence ID" value="CAG6495289.1"/>
    <property type="molecule type" value="Transcribed_RNA"/>
</dbReference>
<dbReference type="EMBL" id="HBUE01351925">
    <property type="protein sequence ID" value="CAG6603702.1"/>
    <property type="molecule type" value="Transcribed_RNA"/>
</dbReference>
<name>A0A8D8LE04_CULPI</name>
<accession>A0A8D8LE04</accession>
<evidence type="ECO:0000256" key="1">
    <source>
        <dbReference type="SAM" id="MobiDB-lite"/>
    </source>
</evidence>
<proteinExistence type="predicted"/>
<dbReference type="AlphaFoldDB" id="A0A8D8LE04"/>
<dbReference type="EMBL" id="HBUE01244818">
    <property type="protein sequence ID" value="CAG6551403.1"/>
    <property type="molecule type" value="Transcribed_RNA"/>
</dbReference>
<protein>
    <submittedName>
        <fullName evidence="2">(northern house mosquito) hypothetical protein</fullName>
    </submittedName>
</protein>
<sequence length="113" mass="12454">MICSEGCHSAGGQRHSVGPEQTSGWCRDDSVNAGSVAAGISKDSFRKGVGRDSERTVGLFKCLPRPEASIETSFRWSWFCHPHLPSICLTSIGDWCYLLTHFLRVGPHRPAHE</sequence>
<reference evidence="2" key="1">
    <citation type="submission" date="2021-05" db="EMBL/GenBank/DDBJ databases">
        <authorList>
            <person name="Alioto T."/>
            <person name="Alioto T."/>
            <person name="Gomez Garrido J."/>
        </authorList>
    </citation>
    <scope>NUCLEOTIDE SEQUENCE</scope>
</reference>
<evidence type="ECO:0000313" key="2">
    <source>
        <dbReference type="EMBL" id="CAG6603702.1"/>
    </source>
</evidence>